<comment type="cofactor">
    <cofactor evidence="2">
        <name>Zn(2+)</name>
        <dbReference type="ChEBI" id="CHEBI:29105"/>
    </cofactor>
    <text evidence="2">Binds 1 zinc ion per subunit.</text>
</comment>
<dbReference type="InterPro" id="IPR024134">
    <property type="entry name" value="SOD_Cu/Zn_/chaperone"/>
</dbReference>
<keyword evidence="2 6" id="KW-0560">Oxidoreductase</keyword>
<dbReference type="GO" id="GO:0005507">
    <property type="term" value="F:copper ion binding"/>
    <property type="evidence" value="ECO:0007669"/>
    <property type="project" value="InterPro"/>
</dbReference>
<proteinExistence type="inferred from homology"/>
<dbReference type="Pfam" id="PF00080">
    <property type="entry name" value="Sod_Cu"/>
    <property type="match status" value="1"/>
</dbReference>
<comment type="similarity">
    <text evidence="1 2">Belongs to the Cu-Zn superoxide dismutase family.</text>
</comment>
<feature type="signal peptide" evidence="4">
    <location>
        <begin position="1"/>
        <end position="19"/>
    </location>
</feature>
<dbReference type="Proteomes" id="UP000001741">
    <property type="component" value="Chromosome"/>
</dbReference>
<evidence type="ECO:0000256" key="3">
    <source>
        <dbReference type="SAM" id="MobiDB-lite"/>
    </source>
</evidence>
<dbReference type="SMR" id="B0VQ74"/>
<feature type="region of interest" description="Disordered" evidence="3">
    <location>
        <begin position="119"/>
        <end position="140"/>
    </location>
</feature>
<comment type="cofactor">
    <cofactor evidence="2">
        <name>Cu cation</name>
        <dbReference type="ChEBI" id="CHEBI:23378"/>
    </cofactor>
    <text evidence="2">Binds 1 copper ion per subunit.</text>
</comment>
<dbReference type="PROSITE" id="PS00332">
    <property type="entry name" value="SOD_CU_ZN_2"/>
    <property type="match status" value="1"/>
</dbReference>
<dbReference type="HOGENOM" id="CLU_056632_7_1_6"/>
<evidence type="ECO:0000259" key="5">
    <source>
        <dbReference type="Pfam" id="PF00080"/>
    </source>
</evidence>
<dbReference type="CDD" id="cd00305">
    <property type="entry name" value="Cu-Zn_Superoxide_Dismutase"/>
    <property type="match status" value="1"/>
</dbReference>
<keyword evidence="2" id="KW-0479">Metal-binding</keyword>
<accession>B0VQ74</accession>
<dbReference type="Gene3D" id="2.60.40.200">
    <property type="entry name" value="Superoxide dismutase, copper/zinc binding domain"/>
    <property type="match status" value="1"/>
</dbReference>
<dbReference type="EMBL" id="CU468230">
    <property type="protein sequence ID" value="CAO99738.1"/>
    <property type="molecule type" value="Genomic_DNA"/>
</dbReference>
<name>B0VQ74_ACIBS</name>
<organism evidence="6 7">
    <name type="scientific">Acinetobacter baumannii (strain SDF)</name>
    <dbReference type="NCBI Taxonomy" id="509170"/>
    <lineage>
        <taxon>Bacteria</taxon>
        <taxon>Pseudomonadati</taxon>
        <taxon>Pseudomonadota</taxon>
        <taxon>Gammaproteobacteria</taxon>
        <taxon>Moraxellales</taxon>
        <taxon>Moraxellaceae</taxon>
        <taxon>Acinetobacter</taxon>
        <taxon>Acinetobacter calcoaceticus/baumannii complex</taxon>
    </lineage>
</organism>
<protein>
    <recommendedName>
        <fullName evidence="2">Superoxide dismutase [Cu-Zn]</fullName>
        <ecNumber evidence="2">1.15.1.1</ecNumber>
    </recommendedName>
</protein>
<keyword evidence="4" id="KW-0732">Signal</keyword>
<dbReference type="NCBIfam" id="NF007628">
    <property type="entry name" value="PRK10290.1"/>
    <property type="match status" value="1"/>
</dbReference>
<dbReference type="KEGG" id="abm:ABSDF0344"/>
<evidence type="ECO:0000256" key="1">
    <source>
        <dbReference type="ARBA" id="ARBA00010457"/>
    </source>
</evidence>
<evidence type="ECO:0000313" key="7">
    <source>
        <dbReference type="Proteomes" id="UP000001741"/>
    </source>
</evidence>
<gene>
    <name evidence="6" type="primary">sodC</name>
    <name evidence="6" type="ordered locus">ABSDF0344</name>
</gene>
<dbReference type="PROSITE" id="PS00087">
    <property type="entry name" value="SOD_CU_ZN_1"/>
    <property type="match status" value="1"/>
</dbReference>
<dbReference type="InterPro" id="IPR001424">
    <property type="entry name" value="SOD_Cu_Zn_dom"/>
</dbReference>
<dbReference type="SUPFAM" id="SSF49329">
    <property type="entry name" value="Cu,Zn superoxide dismutase-like"/>
    <property type="match status" value="1"/>
</dbReference>
<feature type="chain" id="PRO_5002755586" description="Superoxide dismutase [Cu-Zn]" evidence="4">
    <location>
        <begin position="20"/>
        <end position="205"/>
    </location>
</feature>
<dbReference type="EC" id="1.15.1.1" evidence="2"/>
<dbReference type="PANTHER" id="PTHR10003">
    <property type="entry name" value="SUPEROXIDE DISMUTASE CU-ZN -RELATED"/>
    <property type="match status" value="1"/>
</dbReference>
<dbReference type="InterPro" id="IPR036423">
    <property type="entry name" value="SOD-like_Cu/Zn_dom_sf"/>
</dbReference>
<dbReference type="AlphaFoldDB" id="B0VQ74"/>
<dbReference type="InterPro" id="IPR018152">
    <property type="entry name" value="SOD_Cu/Zn_BS"/>
</dbReference>
<sequence>MNKKIRFIVIRISIMPVFNKIGAVCALTALLTVGCSTVSKTVSDTAHALTTMHTKKVVDVNEVTANGIGKKIGTISFQDSDKGLIITPALADLPSGTRGFHIHENPSCAPAVKDGKPGAALAAGSHYNPNQAPHHGTPTTGHLGDLPALVVDNTGVATTAVIAPRLKLADIQGRAIMIHAGGDNYSDSPLPLGGGGARIACGVIK</sequence>
<comment type="catalytic activity">
    <reaction evidence="2">
        <text>2 superoxide + 2 H(+) = H2O2 + O2</text>
        <dbReference type="Rhea" id="RHEA:20696"/>
        <dbReference type="ChEBI" id="CHEBI:15378"/>
        <dbReference type="ChEBI" id="CHEBI:15379"/>
        <dbReference type="ChEBI" id="CHEBI:16240"/>
        <dbReference type="ChEBI" id="CHEBI:18421"/>
        <dbReference type="EC" id="1.15.1.1"/>
    </reaction>
</comment>
<evidence type="ECO:0000256" key="4">
    <source>
        <dbReference type="SAM" id="SignalP"/>
    </source>
</evidence>
<keyword evidence="2" id="KW-0186">Copper</keyword>
<feature type="domain" description="Superoxide dismutase copper/zinc binding" evidence="5">
    <location>
        <begin position="73"/>
        <end position="204"/>
    </location>
</feature>
<comment type="function">
    <text evidence="2">Destroys radicals which are normally produced within the cells and which are toxic to biological systems.</text>
</comment>
<reference evidence="6 7" key="1">
    <citation type="journal article" date="2008" name="PLoS ONE">
        <title>Comparative analysis of Acinetobacters: three genomes for three lifestyles.</title>
        <authorList>
            <person name="Vallenet D."/>
            <person name="Nordmann P."/>
            <person name="Barbe V."/>
            <person name="Poirel L."/>
            <person name="Mangenot S."/>
            <person name="Bataille E."/>
            <person name="Dossat C."/>
            <person name="Gas S."/>
            <person name="Kreimeyer A."/>
            <person name="Lenoble P."/>
            <person name="Oztas S."/>
            <person name="Poulain J."/>
            <person name="Segurens B."/>
            <person name="Robert C."/>
            <person name="Abergel C."/>
            <person name="Claverie J.M."/>
            <person name="Raoult D."/>
            <person name="Medigue C."/>
            <person name="Weissenbach J."/>
            <person name="Cruveiller S."/>
        </authorList>
    </citation>
    <scope>NUCLEOTIDE SEQUENCE [LARGE SCALE GENOMIC DNA]</scope>
    <source>
        <strain evidence="6 7">SDF</strain>
    </source>
</reference>
<evidence type="ECO:0000256" key="2">
    <source>
        <dbReference type="RuleBase" id="RU000393"/>
    </source>
</evidence>
<evidence type="ECO:0000313" key="6">
    <source>
        <dbReference type="EMBL" id="CAO99738.1"/>
    </source>
</evidence>
<keyword evidence="2" id="KW-0862">Zinc</keyword>
<dbReference type="PROSITE" id="PS51257">
    <property type="entry name" value="PROKAR_LIPOPROTEIN"/>
    <property type="match status" value="1"/>
</dbReference>
<dbReference type="GO" id="GO:0004784">
    <property type="term" value="F:superoxide dismutase activity"/>
    <property type="evidence" value="ECO:0007669"/>
    <property type="project" value="UniProtKB-EC"/>
</dbReference>